<feature type="region of interest" description="Disordered" evidence="1">
    <location>
        <begin position="300"/>
        <end position="345"/>
    </location>
</feature>
<dbReference type="PANTHER" id="PTHR47345:SF1">
    <property type="entry name" value="CUT9-INTERACTING PROTEIN SCN1"/>
    <property type="match status" value="1"/>
</dbReference>
<gene>
    <name evidence="2" type="ORF">PDIGIT_LOCUS336</name>
</gene>
<organism evidence="2 3">
    <name type="scientific">Periconia digitata</name>
    <dbReference type="NCBI Taxonomy" id="1303443"/>
    <lineage>
        <taxon>Eukaryota</taxon>
        <taxon>Fungi</taxon>
        <taxon>Dikarya</taxon>
        <taxon>Ascomycota</taxon>
        <taxon>Pezizomycotina</taxon>
        <taxon>Dothideomycetes</taxon>
        <taxon>Pleosporomycetidae</taxon>
        <taxon>Pleosporales</taxon>
        <taxon>Massarineae</taxon>
        <taxon>Periconiaceae</taxon>
        <taxon>Periconia</taxon>
    </lineage>
</organism>
<evidence type="ECO:0000256" key="1">
    <source>
        <dbReference type="SAM" id="MobiDB-lite"/>
    </source>
</evidence>
<dbReference type="SUPFAM" id="SSF51556">
    <property type="entry name" value="Metallo-dependent hydrolases"/>
    <property type="match status" value="1"/>
</dbReference>
<feature type="compositionally biased region" description="Polar residues" evidence="1">
    <location>
        <begin position="118"/>
        <end position="128"/>
    </location>
</feature>
<sequence>MEKPESFPWDMGVFDAHCHPTDTMSSIASIPSMRARCLTVMATRHQDQTLVAQTAKTHGVKSADPNSWAKEECVVPCFGWHPWFAHMMYIDDEDNDDNEGIENTSPQSAEHDLDGSTKQHSSTTTSNSNDERLNKASPEPLEGAQKLAHYTSILHPTLTPQNSSSSLLSLLPSPYSFSSYLSQTRQHLLAHPYALVGEIGLDRSYRIPEPWPSNSIANDGSRGAREEKEGEESLTPGGREGRRLTPFRCSPAHQKRIFRKQLQLAAELGRGVSVHGVQAHGLVYEVLSSLWEGREKVVLSKREARRREKQQALDRNDHNDEEEEEEERSKGDEEEEGGKGADVPYPPRICLHSYSAPLPHLKSTYFSPTIPADIFLSFSSAINLSSVPFEPSTSPSYAGNMEDTPQAFITMIRAIPSHMLLVESDLHTAGAEMDQRLEDIVRRVCWCKGWGLREGVEVLRGNWGRFVFGDEWERRGTRED</sequence>
<comment type="caution">
    <text evidence="2">The sequence shown here is derived from an EMBL/GenBank/DDBJ whole genome shotgun (WGS) entry which is preliminary data.</text>
</comment>
<proteinExistence type="predicted"/>
<name>A0A9W4XD28_9PLEO</name>
<evidence type="ECO:0000313" key="3">
    <source>
        <dbReference type="Proteomes" id="UP001152607"/>
    </source>
</evidence>
<evidence type="ECO:0000313" key="2">
    <source>
        <dbReference type="EMBL" id="CAI6234224.1"/>
    </source>
</evidence>
<dbReference type="Pfam" id="PF01026">
    <property type="entry name" value="TatD_DNase"/>
    <property type="match status" value="1"/>
</dbReference>
<dbReference type="PANTHER" id="PTHR47345">
    <property type="entry name" value="CUT9-INTERACTING PROTEIN SCN1"/>
    <property type="match status" value="1"/>
</dbReference>
<dbReference type="OrthoDB" id="413993at2759"/>
<dbReference type="AlphaFoldDB" id="A0A9W4XD28"/>
<feature type="region of interest" description="Disordered" evidence="1">
    <location>
        <begin position="211"/>
        <end position="246"/>
    </location>
</feature>
<dbReference type="EMBL" id="CAOQHR010000001">
    <property type="protein sequence ID" value="CAI6234224.1"/>
    <property type="molecule type" value="Genomic_DNA"/>
</dbReference>
<feature type="compositionally biased region" description="Acidic residues" evidence="1">
    <location>
        <begin position="319"/>
        <end position="336"/>
    </location>
</feature>
<dbReference type="InterPro" id="IPR053044">
    <property type="entry name" value="Metallo-hydrolase/TatD-type"/>
</dbReference>
<feature type="compositionally biased region" description="Basic and acidic residues" evidence="1">
    <location>
        <begin position="300"/>
        <end position="318"/>
    </location>
</feature>
<dbReference type="Proteomes" id="UP001152607">
    <property type="component" value="Unassembled WGS sequence"/>
</dbReference>
<keyword evidence="3" id="KW-1185">Reference proteome</keyword>
<reference evidence="2" key="1">
    <citation type="submission" date="2023-01" db="EMBL/GenBank/DDBJ databases">
        <authorList>
            <person name="Van Ghelder C."/>
            <person name="Rancurel C."/>
        </authorList>
    </citation>
    <scope>NUCLEOTIDE SEQUENCE</scope>
    <source>
        <strain evidence="2">CNCM I-4278</strain>
    </source>
</reference>
<accession>A0A9W4XD28</accession>
<dbReference type="Gene3D" id="3.20.20.140">
    <property type="entry name" value="Metal-dependent hydrolases"/>
    <property type="match status" value="1"/>
</dbReference>
<feature type="region of interest" description="Disordered" evidence="1">
    <location>
        <begin position="94"/>
        <end position="140"/>
    </location>
</feature>
<dbReference type="InterPro" id="IPR001130">
    <property type="entry name" value="TatD-like"/>
</dbReference>
<evidence type="ECO:0008006" key="4">
    <source>
        <dbReference type="Google" id="ProtNLM"/>
    </source>
</evidence>
<dbReference type="GO" id="GO:0016788">
    <property type="term" value="F:hydrolase activity, acting on ester bonds"/>
    <property type="evidence" value="ECO:0007669"/>
    <property type="project" value="InterPro"/>
</dbReference>
<protein>
    <recommendedName>
        <fullName evidence="4">Metallo-dependent hydrolase</fullName>
    </recommendedName>
</protein>
<dbReference type="InterPro" id="IPR032466">
    <property type="entry name" value="Metal_Hydrolase"/>
</dbReference>